<protein>
    <submittedName>
        <fullName evidence="2">Putative secreted protein</fullName>
    </submittedName>
</protein>
<evidence type="ECO:0000313" key="2">
    <source>
        <dbReference type="EMBL" id="MBW74089.1"/>
    </source>
</evidence>
<proteinExistence type="predicted"/>
<reference evidence="2" key="1">
    <citation type="submission" date="2018-01" db="EMBL/GenBank/DDBJ databases">
        <title>An insight into the sialome of Amazonian anophelines.</title>
        <authorList>
            <person name="Ribeiro J.M."/>
            <person name="Scarpassa V."/>
            <person name="Calvo E."/>
        </authorList>
    </citation>
    <scope>NUCLEOTIDE SEQUENCE</scope>
</reference>
<evidence type="ECO:0000256" key="1">
    <source>
        <dbReference type="SAM" id="SignalP"/>
    </source>
</evidence>
<keyword evidence="1" id="KW-0732">Signal</keyword>
<sequence length="147" mass="16154">MEANMVLFLRLLCFLIGQKARQTACCLPNPIEILATCISPLSTPSISTGTNLQRARSSLSSRFSLISPFILPSSIQSTPTPCEPNKWMSFTKISPPSITKAMKSGATTGSYTTKLFFMCVYECPFFSFLIQLQQKSTNTNFGPGFSD</sequence>
<dbReference type="AlphaFoldDB" id="A0A2M4D955"/>
<dbReference type="EMBL" id="GGFL01009911">
    <property type="protein sequence ID" value="MBW74089.1"/>
    <property type="molecule type" value="Transcribed_RNA"/>
</dbReference>
<accession>A0A2M4D955</accession>
<feature type="signal peptide" evidence="1">
    <location>
        <begin position="1"/>
        <end position="20"/>
    </location>
</feature>
<organism evidence="2">
    <name type="scientific">Anopheles darlingi</name>
    <name type="common">Mosquito</name>
    <dbReference type="NCBI Taxonomy" id="43151"/>
    <lineage>
        <taxon>Eukaryota</taxon>
        <taxon>Metazoa</taxon>
        <taxon>Ecdysozoa</taxon>
        <taxon>Arthropoda</taxon>
        <taxon>Hexapoda</taxon>
        <taxon>Insecta</taxon>
        <taxon>Pterygota</taxon>
        <taxon>Neoptera</taxon>
        <taxon>Endopterygota</taxon>
        <taxon>Diptera</taxon>
        <taxon>Nematocera</taxon>
        <taxon>Culicoidea</taxon>
        <taxon>Culicidae</taxon>
        <taxon>Anophelinae</taxon>
        <taxon>Anopheles</taxon>
    </lineage>
</organism>
<name>A0A2M4D955_ANODA</name>
<feature type="chain" id="PRO_5014805160" evidence="1">
    <location>
        <begin position="21"/>
        <end position="147"/>
    </location>
</feature>